<feature type="compositionally biased region" description="Polar residues" evidence="1">
    <location>
        <begin position="432"/>
        <end position="446"/>
    </location>
</feature>
<proteinExistence type="predicted"/>
<keyword evidence="2" id="KW-0472">Membrane</keyword>
<evidence type="ECO:0000256" key="2">
    <source>
        <dbReference type="SAM" id="Phobius"/>
    </source>
</evidence>
<feature type="region of interest" description="Disordered" evidence="1">
    <location>
        <begin position="412"/>
        <end position="446"/>
    </location>
</feature>
<feature type="chain" id="PRO_5022029770" evidence="3">
    <location>
        <begin position="20"/>
        <end position="446"/>
    </location>
</feature>
<accession>A0A553NBN8</accession>
<evidence type="ECO:0000313" key="5">
    <source>
        <dbReference type="Proteomes" id="UP000318571"/>
    </source>
</evidence>
<evidence type="ECO:0000256" key="1">
    <source>
        <dbReference type="SAM" id="MobiDB-lite"/>
    </source>
</evidence>
<organism evidence="4 5">
    <name type="scientific">Tigriopus californicus</name>
    <name type="common">Marine copepod</name>
    <dbReference type="NCBI Taxonomy" id="6832"/>
    <lineage>
        <taxon>Eukaryota</taxon>
        <taxon>Metazoa</taxon>
        <taxon>Ecdysozoa</taxon>
        <taxon>Arthropoda</taxon>
        <taxon>Crustacea</taxon>
        <taxon>Multicrustacea</taxon>
        <taxon>Hexanauplia</taxon>
        <taxon>Copepoda</taxon>
        <taxon>Harpacticoida</taxon>
        <taxon>Harpacticidae</taxon>
        <taxon>Tigriopus</taxon>
    </lineage>
</organism>
<feature type="transmembrane region" description="Helical" evidence="2">
    <location>
        <begin position="322"/>
        <end position="343"/>
    </location>
</feature>
<keyword evidence="5" id="KW-1185">Reference proteome</keyword>
<keyword evidence="2" id="KW-1133">Transmembrane helix</keyword>
<evidence type="ECO:0000313" key="4">
    <source>
        <dbReference type="EMBL" id="TRY62850.1"/>
    </source>
</evidence>
<reference evidence="4 5" key="1">
    <citation type="journal article" date="2018" name="Nat. Ecol. Evol.">
        <title>Genomic signatures of mitonuclear coevolution across populations of Tigriopus californicus.</title>
        <authorList>
            <person name="Barreto F.S."/>
            <person name="Watson E.T."/>
            <person name="Lima T.G."/>
            <person name="Willett C.S."/>
            <person name="Edmands S."/>
            <person name="Li W."/>
            <person name="Burton R.S."/>
        </authorList>
    </citation>
    <scope>NUCLEOTIDE SEQUENCE [LARGE SCALE GENOMIC DNA]</scope>
    <source>
        <strain evidence="4 5">San Diego</strain>
    </source>
</reference>
<protein>
    <submittedName>
        <fullName evidence="4">Uncharacterized protein</fullName>
    </submittedName>
</protein>
<feature type="signal peptide" evidence="3">
    <location>
        <begin position="1"/>
        <end position="19"/>
    </location>
</feature>
<dbReference type="EMBL" id="VCGU01000458">
    <property type="protein sequence ID" value="TRY62850.1"/>
    <property type="molecule type" value="Genomic_DNA"/>
</dbReference>
<feature type="transmembrane region" description="Helical" evidence="2">
    <location>
        <begin position="363"/>
        <end position="383"/>
    </location>
</feature>
<comment type="caution">
    <text evidence="4">The sequence shown here is derived from an EMBL/GenBank/DDBJ whole genome shotgun (WGS) entry which is preliminary data.</text>
</comment>
<feature type="region of interest" description="Disordered" evidence="1">
    <location>
        <begin position="19"/>
        <end position="67"/>
    </location>
</feature>
<sequence length="446" mass="49657">MSVIVRCMVLFLFRSSMSATNRPGSAHPPQTTTHQPLLQPHPQHGLPAQHPPRATGSAGKTAQRAGGYGGSEVGSLVGNAVGPPIIGGIIGNLVGDKVGQKAIGKTGLDRAAGQFHEDLSKVVGEDRANKVGDMVGTALGFAESERCLCCPCMPASQILFFIMIPYVREHREIVFASMVHFKRRSSFYVFNWYRLIVGIRFDASCIENGDTQSVTFPLYDEDGNLTQVNETEINDYWLVSRDTEQNLTTYLVSYPCEFGFHYLVAGAGVWIFFLPFHILTLFGNCWRQCCCCFCDPVVCFASILDCCKRCLCECGKFSILDIIWYSMCLFHVIWACLGARWLIHTLTGPDQDHELYDYNYELIPTVISAVVLDLLLAGSEIVHKIRILFCLEKEDIAPTPLEMVEIRQNYPNDSGPIPMQPRPQQGVYPSLSEMQSANTHSAMHPR</sequence>
<dbReference type="AlphaFoldDB" id="A0A553NBN8"/>
<keyword evidence="2" id="KW-0812">Transmembrane</keyword>
<dbReference type="Proteomes" id="UP000318571">
    <property type="component" value="Chromosome 10"/>
</dbReference>
<name>A0A553NBN8_TIGCA</name>
<gene>
    <name evidence="4" type="ORF">TCAL_15217</name>
</gene>
<keyword evidence="3" id="KW-0732">Signal</keyword>
<feature type="transmembrane region" description="Helical" evidence="2">
    <location>
        <begin position="259"/>
        <end position="279"/>
    </location>
</feature>
<evidence type="ECO:0000256" key="3">
    <source>
        <dbReference type="SAM" id="SignalP"/>
    </source>
</evidence>
<feature type="compositionally biased region" description="Low complexity" evidence="1">
    <location>
        <begin position="27"/>
        <end position="52"/>
    </location>
</feature>